<comment type="caution">
    <text evidence="3">The sequence shown here is derived from an EMBL/GenBank/DDBJ whole genome shotgun (WGS) entry which is preliminary data.</text>
</comment>
<proteinExistence type="predicted"/>
<dbReference type="Proteomes" id="UP001500298">
    <property type="component" value="Unassembled WGS sequence"/>
</dbReference>
<comment type="subcellular location">
    <subcellularLocation>
        <location evidence="1">Membrane</location>
    </subcellularLocation>
</comment>
<dbReference type="EMBL" id="BAABJX010000059">
    <property type="protein sequence ID" value="GAA4848845.1"/>
    <property type="molecule type" value="Genomic_DNA"/>
</dbReference>
<dbReference type="RefSeq" id="WP_345374552.1">
    <property type="nucleotide sequence ID" value="NZ_BAABJX010000059.1"/>
</dbReference>
<evidence type="ECO:0000313" key="3">
    <source>
        <dbReference type="EMBL" id="GAA4848845.1"/>
    </source>
</evidence>
<keyword evidence="4" id="KW-1185">Reference proteome</keyword>
<gene>
    <name evidence="3" type="ORF">GCM10023331_37000</name>
</gene>
<dbReference type="InterPro" id="IPR036291">
    <property type="entry name" value="NAD(P)-bd_dom_sf"/>
</dbReference>
<evidence type="ECO:0000256" key="1">
    <source>
        <dbReference type="ARBA" id="ARBA00004370"/>
    </source>
</evidence>
<accession>A0ABP9DKK5</accession>
<organism evidence="3 4">
    <name type="scientific">Algivirga pacifica</name>
    <dbReference type="NCBI Taxonomy" id="1162670"/>
    <lineage>
        <taxon>Bacteria</taxon>
        <taxon>Pseudomonadati</taxon>
        <taxon>Bacteroidota</taxon>
        <taxon>Cytophagia</taxon>
        <taxon>Cytophagales</taxon>
        <taxon>Flammeovirgaceae</taxon>
        <taxon>Algivirga</taxon>
    </lineage>
</organism>
<dbReference type="SUPFAM" id="SSF51735">
    <property type="entry name" value="NAD(P)-binding Rossmann-fold domains"/>
    <property type="match status" value="1"/>
</dbReference>
<dbReference type="PANTHER" id="PTHR14097">
    <property type="entry name" value="OXIDOREDUCTASE HTATIP2"/>
    <property type="match status" value="1"/>
</dbReference>
<name>A0ABP9DKK5_9BACT</name>
<dbReference type="PANTHER" id="PTHR14097:SF8">
    <property type="entry name" value="NAD(P)-BINDING DOMAIN-CONTAINING PROTEIN"/>
    <property type="match status" value="1"/>
</dbReference>
<evidence type="ECO:0000259" key="2">
    <source>
        <dbReference type="Pfam" id="PF01370"/>
    </source>
</evidence>
<feature type="domain" description="NAD-dependent epimerase/dehydratase" evidence="2">
    <location>
        <begin position="3"/>
        <end position="108"/>
    </location>
</feature>
<dbReference type="InterPro" id="IPR001509">
    <property type="entry name" value="Epimerase_deHydtase"/>
</dbReference>
<protein>
    <submittedName>
        <fullName evidence="3">Epimerase</fullName>
    </submittedName>
</protein>
<sequence>MKVIITGATGMVGKGILLECIESAEVSDILLLNRKSTGITHPKVKEILHSDFANLNPIKEHLQGYDACFYSMGVSALGLSEEQYTHITYTMTVHMATLLKELNPNMVFNYVSGTGTDSSEKGKIMWARVKGKTENAILTMGFKDAYAFRPGMIIPEKGVKSSTGWYNALYVIFRPLFPLFRKFDSITSSVKVGKAMINSVRYPQTQKHLENPEINALAKK</sequence>
<dbReference type="Pfam" id="PF01370">
    <property type="entry name" value="Epimerase"/>
    <property type="match status" value="1"/>
</dbReference>
<reference evidence="4" key="1">
    <citation type="journal article" date="2019" name="Int. J. Syst. Evol. Microbiol.">
        <title>The Global Catalogue of Microorganisms (GCM) 10K type strain sequencing project: providing services to taxonomists for standard genome sequencing and annotation.</title>
        <authorList>
            <consortium name="The Broad Institute Genomics Platform"/>
            <consortium name="The Broad Institute Genome Sequencing Center for Infectious Disease"/>
            <person name="Wu L."/>
            <person name="Ma J."/>
        </authorList>
    </citation>
    <scope>NUCLEOTIDE SEQUENCE [LARGE SCALE GENOMIC DNA]</scope>
    <source>
        <strain evidence="4">JCM 18326</strain>
    </source>
</reference>
<evidence type="ECO:0000313" key="4">
    <source>
        <dbReference type="Proteomes" id="UP001500298"/>
    </source>
</evidence>
<dbReference type="Gene3D" id="3.40.50.720">
    <property type="entry name" value="NAD(P)-binding Rossmann-like Domain"/>
    <property type="match status" value="1"/>
</dbReference>